<evidence type="ECO:0000313" key="2">
    <source>
        <dbReference type="EMBL" id="BBL72548.1"/>
    </source>
</evidence>
<proteinExistence type="predicted"/>
<evidence type="ECO:0000256" key="1">
    <source>
        <dbReference type="SAM" id="SignalP"/>
    </source>
</evidence>
<feature type="signal peptide" evidence="1">
    <location>
        <begin position="1"/>
        <end position="29"/>
    </location>
</feature>
<dbReference type="KEGG" id="moz:MoryE10_31540"/>
<protein>
    <recommendedName>
        <fullName evidence="4">ABC transporter substrate-binding protein</fullName>
    </recommendedName>
</protein>
<reference evidence="2" key="1">
    <citation type="submission" date="2019-06" db="EMBL/GenBank/DDBJ databases">
        <title>Complete genome sequence of Methylogaea oryzae strain JCM16910.</title>
        <authorList>
            <person name="Asakawa S."/>
        </authorList>
    </citation>
    <scope>NUCLEOTIDE SEQUENCE</scope>
    <source>
        <strain evidence="2">E10</strain>
    </source>
</reference>
<gene>
    <name evidence="2" type="ORF">MoryE10_31540</name>
</gene>
<dbReference type="AlphaFoldDB" id="A0A8D4VQC1"/>
<keyword evidence="3" id="KW-1185">Reference proteome</keyword>
<dbReference type="RefSeq" id="WP_246598898.1">
    <property type="nucleotide sequence ID" value="NZ_AP019782.1"/>
</dbReference>
<dbReference type="PIRSF" id="PIRSF004649">
    <property type="entry name" value="MlaC"/>
    <property type="match status" value="1"/>
</dbReference>
<organism evidence="2 3">
    <name type="scientific">Methylogaea oryzae</name>
    <dbReference type="NCBI Taxonomy" id="1295382"/>
    <lineage>
        <taxon>Bacteria</taxon>
        <taxon>Pseudomonadati</taxon>
        <taxon>Pseudomonadota</taxon>
        <taxon>Gammaproteobacteria</taxon>
        <taxon>Methylococcales</taxon>
        <taxon>Methylococcaceae</taxon>
        <taxon>Methylogaea</taxon>
    </lineage>
</organism>
<evidence type="ECO:0008006" key="4">
    <source>
        <dbReference type="Google" id="ProtNLM"/>
    </source>
</evidence>
<dbReference type="Proteomes" id="UP000824988">
    <property type="component" value="Chromosome"/>
</dbReference>
<accession>A0A8D4VQC1</accession>
<dbReference type="InterPro" id="IPR008869">
    <property type="entry name" value="MlaC/ttg2D"/>
</dbReference>
<dbReference type="EMBL" id="AP019782">
    <property type="protein sequence ID" value="BBL72548.1"/>
    <property type="molecule type" value="Genomic_DNA"/>
</dbReference>
<dbReference type="Pfam" id="PF05494">
    <property type="entry name" value="MlaC"/>
    <property type="match status" value="1"/>
</dbReference>
<evidence type="ECO:0000313" key="3">
    <source>
        <dbReference type="Proteomes" id="UP000824988"/>
    </source>
</evidence>
<keyword evidence="1" id="KW-0732">Signal</keyword>
<dbReference type="PANTHER" id="PTHR36573:SF1">
    <property type="entry name" value="INTERMEMBRANE PHOSPHOLIPID TRANSPORT SYSTEM BINDING PROTEIN MLAC"/>
    <property type="match status" value="1"/>
</dbReference>
<name>A0A8D4VQC1_9GAMM</name>
<sequence length="219" mass="24861">MKLNRPLTIAFWRLLLCLMLGLSLSAAQADQLLAPQLVIQDTSDTLQKNLQQDEYKQDFLKATQFVDKTIDPHVDFNRVSALVLGKYWKTANDAQKERFRQEFKTLLVRTYATAFTEYADWTIRYLPLKMEPEEDKVVVKTEILQPGAAPTAVDYRMANVGGEWKVYDILIEGVSLLQNYRTSFGQEIAQSGSLDGVINRLAERNSAALKQPTKEAIKG</sequence>
<feature type="chain" id="PRO_5034607774" description="ABC transporter substrate-binding protein" evidence="1">
    <location>
        <begin position="30"/>
        <end position="219"/>
    </location>
</feature>
<dbReference type="PANTHER" id="PTHR36573">
    <property type="entry name" value="INTERMEMBRANE PHOSPHOLIPID TRANSPORT SYSTEM BINDING PROTEIN MLAC"/>
    <property type="match status" value="1"/>
</dbReference>